<dbReference type="InterPro" id="IPR007112">
    <property type="entry name" value="Expansin/allergen_DPBB_dom"/>
</dbReference>
<dbReference type="PROSITE" id="PS50842">
    <property type="entry name" value="EXPANSIN_EG45"/>
    <property type="match status" value="1"/>
</dbReference>
<name>A0A8K0IH14_COCNU</name>
<organism evidence="6 7">
    <name type="scientific">Cocos nucifera</name>
    <name type="common">Coconut palm</name>
    <dbReference type="NCBI Taxonomy" id="13894"/>
    <lineage>
        <taxon>Eukaryota</taxon>
        <taxon>Viridiplantae</taxon>
        <taxon>Streptophyta</taxon>
        <taxon>Embryophyta</taxon>
        <taxon>Tracheophyta</taxon>
        <taxon>Spermatophyta</taxon>
        <taxon>Magnoliopsida</taxon>
        <taxon>Liliopsida</taxon>
        <taxon>Arecaceae</taxon>
        <taxon>Arecoideae</taxon>
        <taxon>Cocoseae</taxon>
        <taxon>Attaleinae</taxon>
        <taxon>Cocos</taxon>
    </lineage>
</organism>
<dbReference type="OrthoDB" id="623266at2759"/>
<dbReference type="Gene3D" id="2.60.40.760">
    <property type="entry name" value="Expansin, cellulose-binding-like domain"/>
    <property type="match status" value="1"/>
</dbReference>
<dbReference type="PROSITE" id="PS50843">
    <property type="entry name" value="EXPANSIN_CBD"/>
    <property type="match status" value="1"/>
</dbReference>
<dbReference type="Pfam" id="PF03330">
    <property type="entry name" value="DPBB_1"/>
    <property type="match status" value="1"/>
</dbReference>
<reference evidence="6" key="1">
    <citation type="journal article" date="2017" name="Gigascience">
        <title>The genome draft of coconut (Cocos nucifera).</title>
        <authorList>
            <person name="Xiao Y."/>
            <person name="Xu P."/>
            <person name="Fan H."/>
            <person name="Baudouin L."/>
            <person name="Xia W."/>
            <person name="Bocs S."/>
            <person name="Xu J."/>
            <person name="Li Q."/>
            <person name="Guo A."/>
            <person name="Zhou L."/>
            <person name="Li J."/>
            <person name="Wu Y."/>
            <person name="Ma Z."/>
            <person name="Armero A."/>
            <person name="Issali A.E."/>
            <person name="Liu N."/>
            <person name="Peng M."/>
            <person name="Yang Y."/>
        </authorList>
    </citation>
    <scope>NUCLEOTIDE SEQUENCE</scope>
    <source>
        <tissue evidence="6">Spear leaf of Hainan Tall coconut</tissue>
    </source>
</reference>
<dbReference type="CDD" id="cd22276">
    <property type="entry name" value="DPBB_EXLA_N"/>
    <property type="match status" value="1"/>
</dbReference>
<evidence type="ECO:0000256" key="3">
    <source>
        <dbReference type="RuleBase" id="RU003460"/>
    </source>
</evidence>
<dbReference type="Pfam" id="PF01357">
    <property type="entry name" value="Expansin_C"/>
    <property type="match status" value="1"/>
</dbReference>
<keyword evidence="2" id="KW-0964">Secreted</keyword>
<evidence type="ECO:0000313" key="7">
    <source>
        <dbReference type="Proteomes" id="UP000797356"/>
    </source>
</evidence>
<reference evidence="6" key="2">
    <citation type="submission" date="2019-07" db="EMBL/GenBank/DDBJ databases">
        <authorList>
            <person name="Yang Y."/>
            <person name="Bocs S."/>
            <person name="Baudouin L."/>
        </authorList>
    </citation>
    <scope>NUCLEOTIDE SEQUENCE</scope>
    <source>
        <tissue evidence="6">Spear leaf of Hainan Tall coconut</tissue>
    </source>
</reference>
<protein>
    <submittedName>
        <fullName evidence="6">Expansin-like A1</fullName>
    </submittedName>
</protein>
<dbReference type="PRINTS" id="PR01225">
    <property type="entry name" value="EXPANSNFAMLY"/>
</dbReference>
<proteinExistence type="inferred from homology"/>
<comment type="subcellular location">
    <subcellularLocation>
        <location evidence="1">Secreted</location>
    </subcellularLocation>
</comment>
<evidence type="ECO:0000259" key="5">
    <source>
        <dbReference type="PROSITE" id="PS50843"/>
    </source>
</evidence>
<dbReference type="Gene3D" id="2.40.40.10">
    <property type="entry name" value="RlpA-like domain"/>
    <property type="match status" value="1"/>
</dbReference>
<dbReference type="InterPro" id="IPR007117">
    <property type="entry name" value="Expansin_CBD"/>
</dbReference>
<dbReference type="PANTHER" id="PTHR31692:SF4">
    <property type="entry name" value="EXPANSIN-LIKE A1-RELATED"/>
    <property type="match status" value="1"/>
</dbReference>
<comment type="similarity">
    <text evidence="3">Belongs to the expansin family.</text>
</comment>
<dbReference type="InterPro" id="IPR009009">
    <property type="entry name" value="RlpA-like_DPBB"/>
</dbReference>
<dbReference type="SUPFAM" id="SSF49590">
    <property type="entry name" value="PHL pollen allergen"/>
    <property type="match status" value="1"/>
</dbReference>
<feature type="domain" description="Expansin-like CBD" evidence="5">
    <location>
        <begin position="179"/>
        <end position="262"/>
    </location>
</feature>
<dbReference type="Proteomes" id="UP000797356">
    <property type="component" value="Chromosome 7"/>
</dbReference>
<dbReference type="GO" id="GO:0005576">
    <property type="term" value="C:extracellular region"/>
    <property type="evidence" value="ECO:0007669"/>
    <property type="project" value="UniProtKB-SubCell"/>
</dbReference>
<evidence type="ECO:0000259" key="4">
    <source>
        <dbReference type="PROSITE" id="PS50842"/>
    </source>
</evidence>
<dbReference type="SUPFAM" id="SSF50685">
    <property type="entry name" value="Barwin-like endoglucanases"/>
    <property type="match status" value="1"/>
</dbReference>
<dbReference type="AlphaFoldDB" id="A0A8K0IH14"/>
<dbReference type="InterPro" id="IPR036749">
    <property type="entry name" value="Expansin_CBD_sf"/>
</dbReference>
<dbReference type="PANTHER" id="PTHR31692">
    <property type="entry name" value="EXPANSIN-B3"/>
    <property type="match status" value="1"/>
</dbReference>
<accession>A0A8K0IH14</accession>
<dbReference type="EMBL" id="CM017878">
    <property type="protein sequence ID" value="KAG1355367.1"/>
    <property type="molecule type" value="Genomic_DNA"/>
</dbReference>
<dbReference type="InterPro" id="IPR007118">
    <property type="entry name" value="Expan_Lol_pI"/>
</dbReference>
<evidence type="ECO:0000313" key="6">
    <source>
        <dbReference type="EMBL" id="KAG1355367.1"/>
    </source>
</evidence>
<dbReference type="InterPro" id="IPR036908">
    <property type="entry name" value="RlpA-like_sf"/>
</dbReference>
<gene>
    <name evidence="6" type="ORF">COCNU_07G014790</name>
</gene>
<evidence type="ECO:0000256" key="1">
    <source>
        <dbReference type="ARBA" id="ARBA00004613"/>
    </source>
</evidence>
<comment type="caution">
    <text evidence="6">The sequence shown here is derived from an EMBL/GenBank/DDBJ whole genome shotgun (WGS) entry which is preliminary data.</text>
</comment>
<feature type="domain" description="Expansin-like EG45" evidence="4">
    <location>
        <begin position="61"/>
        <end position="165"/>
    </location>
</feature>
<keyword evidence="7" id="KW-1185">Reference proteome</keyword>
<sequence>MGEASQACHADLSSPIKPTLHVSLSPYPACTYLIFPIILACHFLEGKSKAAYFSSSSLLSAGACGYGPMALDFNGGYLAAASSALYRGGIGCGGCFQIRCRTPKVCSSRGVEVMVTDFNRSNRTDFLLSTLAFSAMAKEGMGQELKQLGMVDVEYKRIPCKHKNKNLAIRVEEHSQWPNYLAIKFLFQGGQTDIVAVDVAQVGSSNWRYMSRDYGAVWSMNRMPAGPLQIRMVVTGGYDGKWVWTQEEVLPVEWKTGSVYDSGVQITDIAQESCSRCDTRDWK</sequence>
<dbReference type="SMART" id="SM00837">
    <property type="entry name" value="DPBB_1"/>
    <property type="match status" value="1"/>
</dbReference>
<evidence type="ECO:0000256" key="2">
    <source>
        <dbReference type="ARBA" id="ARBA00022525"/>
    </source>
</evidence>